<dbReference type="EMBL" id="LIBJ01000147">
    <property type="protein sequence ID" value="KRO47579.1"/>
    <property type="molecule type" value="Genomic_DNA"/>
</dbReference>
<accession>A0A0R2QEP4</accession>
<evidence type="ECO:0000313" key="2">
    <source>
        <dbReference type="Proteomes" id="UP000051017"/>
    </source>
</evidence>
<comment type="caution">
    <text evidence="1">The sequence shown here is derived from an EMBL/GenBank/DDBJ whole genome shotgun (WGS) entry which is preliminary data.</text>
</comment>
<dbReference type="Proteomes" id="UP000051017">
    <property type="component" value="Unassembled WGS sequence"/>
</dbReference>
<gene>
    <name evidence="1" type="ORF">ABR75_01265</name>
</gene>
<organism evidence="1 2">
    <name type="scientific">Acidimicrobiia bacterium BACL6 MAG-120924-bin43</name>
    <dbReference type="NCBI Taxonomy" id="1655583"/>
    <lineage>
        <taxon>Bacteria</taxon>
        <taxon>Bacillati</taxon>
        <taxon>Actinomycetota</taxon>
        <taxon>Acidimicrobiia</taxon>
        <taxon>acIV cluster</taxon>
    </lineage>
</organism>
<dbReference type="AlphaFoldDB" id="A0A0R2QEP4"/>
<name>A0A0R2QEP4_9ACTN</name>
<protein>
    <submittedName>
        <fullName evidence="1">Uncharacterized protein</fullName>
    </submittedName>
</protein>
<sequence length="90" mass="9873">MTASWKPHSLATPHLGQIDLKNGDTVQLTVDLEGLPAGSEGKVILANGFNWLRYRVRFANGTEVGDLDHRNIAPIGKTARRLERAAKRAL</sequence>
<reference evidence="1 2" key="1">
    <citation type="submission" date="2015-10" db="EMBL/GenBank/DDBJ databases">
        <title>Metagenome-Assembled Genomes uncover a global brackish microbiome.</title>
        <authorList>
            <person name="Hugerth L.W."/>
            <person name="Larsson J."/>
            <person name="Alneberg J."/>
            <person name="Lindh M.V."/>
            <person name="Legrand C."/>
            <person name="Pinhassi J."/>
            <person name="Andersson A.F."/>
        </authorList>
    </citation>
    <scope>NUCLEOTIDE SEQUENCE [LARGE SCALE GENOMIC DNA]</scope>
    <source>
        <strain evidence="1">BACL6 MAG-120924-bin43</strain>
    </source>
</reference>
<proteinExistence type="predicted"/>
<evidence type="ECO:0000313" key="1">
    <source>
        <dbReference type="EMBL" id="KRO47579.1"/>
    </source>
</evidence>